<dbReference type="RefSeq" id="XP_007836003.1">
    <property type="nucleotide sequence ID" value="XM_007837812.1"/>
</dbReference>
<dbReference type="InterPro" id="IPR007219">
    <property type="entry name" value="XnlR_reg_dom"/>
</dbReference>
<dbReference type="OrthoDB" id="3921198at2759"/>
<proteinExistence type="predicted"/>
<dbReference type="CDD" id="cd12148">
    <property type="entry name" value="fungal_TF_MHR"/>
    <property type="match status" value="1"/>
</dbReference>
<dbReference type="GeneID" id="19274244"/>
<dbReference type="EMBL" id="KI912114">
    <property type="protein sequence ID" value="ETS79378.1"/>
    <property type="molecule type" value="Genomic_DNA"/>
</dbReference>
<evidence type="ECO:0000313" key="4">
    <source>
        <dbReference type="EMBL" id="ETS79378.1"/>
    </source>
</evidence>
<dbReference type="OMA" id="ANQNGMH"/>
<name>W3WZR8_PESFW</name>
<dbReference type="InParanoid" id="W3WZR8"/>
<keyword evidence="5" id="KW-1185">Reference proteome</keyword>
<dbReference type="InterPro" id="IPR050987">
    <property type="entry name" value="AtrR-like"/>
</dbReference>
<dbReference type="HOGENOM" id="CLU_009353_1_0_1"/>
<keyword evidence="1" id="KW-0539">Nucleus</keyword>
<feature type="region of interest" description="Disordered" evidence="2">
    <location>
        <begin position="573"/>
        <end position="592"/>
    </location>
</feature>
<dbReference type="STRING" id="1229662.W3WZR8"/>
<evidence type="ECO:0000259" key="3">
    <source>
        <dbReference type="SMART" id="SM00906"/>
    </source>
</evidence>
<dbReference type="GO" id="GO:0006351">
    <property type="term" value="P:DNA-templated transcription"/>
    <property type="evidence" value="ECO:0007669"/>
    <property type="project" value="InterPro"/>
</dbReference>
<protein>
    <recommendedName>
        <fullName evidence="3">Xylanolytic transcriptional activator regulatory domain-containing protein</fullName>
    </recommendedName>
</protein>
<reference evidence="5" key="1">
    <citation type="journal article" date="2015" name="BMC Genomics">
        <title>Genomic and transcriptomic analysis of the endophytic fungus Pestalotiopsis fici reveals its lifestyle and high potential for synthesis of natural products.</title>
        <authorList>
            <person name="Wang X."/>
            <person name="Zhang X."/>
            <person name="Liu L."/>
            <person name="Xiang M."/>
            <person name="Wang W."/>
            <person name="Sun X."/>
            <person name="Che Y."/>
            <person name="Guo L."/>
            <person name="Liu G."/>
            <person name="Guo L."/>
            <person name="Wang C."/>
            <person name="Yin W.B."/>
            <person name="Stadler M."/>
            <person name="Zhang X."/>
            <person name="Liu X."/>
        </authorList>
    </citation>
    <scope>NUCLEOTIDE SEQUENCE [LARGE SCALE GENOMIC DNA]</scope>
    <source>
        <strain evidence="5">W106-1 / CGMCC3.15140</strain>
    </source>
</reference>
<organism evidence="4 5">
    <name type="scientific">Pestalotiopsis fici (strain W106-1 / CGMCC3.15140)</name>
    <dbReference type="NCBI Taxonomy" id="1229662"/>
    <lineage>
        <taxon>Eukaryota</taxon>
        <taxon>Fungi</taxon>
        <taxon>Dikarya</taxon>
        <taxon>Ascomycota</taxon>
        <taxon>Pezizomycotina</taxon>
        <taxon>Sordariomycetes</taxon>
        <taxon>Xylariomycetidae</taxon>
        <taxon>Amphisphaeriales</taxon>
        <taxon>Sporocadaceae</taxon>
        <taxon>Pestalotiopsis</taxon>
    </lineage>
</organism>
<sequence length="640" mass="72002">MGSAERLYCMEKVLAHYFTGKPLTDQELRKLAASIPEEGPLNRSSRDQAVMIDGLSTETVQVAKTQTHSLDNKETAIRLTTILQVTQKELYATNTDVSLDTQLQLDALNDALSCLPPQPIAKFLLEVFFRYIQTSIYYVEEKWIYETLDRCCSRSLDNGPDDSPTVCILLMVMACGTQFAHMESSSISRDTTQGHPKPSHFSEDDIGQTFHGAARKLLPYIIVSPSFQSVQALLMMATYNFSLDPSGTSYAYLSHALSLGVEQGMHDQKYYDAEPSKTLAEVKRRVWWTIYILQMQLSIKYGRPHFLDPFDVTVQRPVDIPELHPLKEVSSFENQLGLINLTLMTQTISKQTALLRKSNDSAHFFKLLTIRKDLIKWREPLHWEVASIKHMDLRSLRNHIHLRLYYWNTRLSLGQPFMLASSSLAASSESVPETAQFIGRAGLVKDSVDSALEIISLCQMLRDHVGFARASYVTEFMSCFTAVLVLLAQTLAQPSPSIREALSRGLELIRTMSTGCMLARSEVSIIEALERAVIRLQNVQRQRSSPGAPSQVAQEATNYDTFKTWTRLWKSTSGLTPPEQTATPHATGSYDNAQSLQQDFGESADGDMFYGLLPMELSQFDVIPFLDTGFDYEDASFNAE</sequence>
<dbReference type="Proteomes" id="UP000030651">
    <property type="component" value="Unassembled WGS sequence"/>
</dbReference>
<dbReference type="KEGG" id="pfy:PFICI_09231"/>
<evidence type="ECO:0000256" key="2">
    <source>
        <dbReference type="SAM" id="MobiDB-lite"/>
    </source>
</evidence>
<dbReference type="PANTHER" id="PTHR46910:SF23">
    <property type="entry name" value="THIAMINE REPRESSIBLE GENES REGULATORY PROTEIN THI1"/>
    <property type="match status" value="1"/>
</dbReference>
<dbReference type="AlphaFoldDB" id="W3WZR8"/>
<evidence type="ECO:0000313" key="5">
    <source>
        <dbReference type="Proteomes" id="UP000030651"/>
    </source>
</evidence>
<dbReference type="PANTHER" id="PTHR46910">
    <property type="entry name" value="TRANSCRIPTION FACTOR PDR1"/>
    <property type="match status" value="1"/>
</dbReference>
<gene>
    <name evidence="4" type="ORF">PFICI_09231</name>
</gene>
<dbReference type="SMART" id="SM00906">
    <property type="entry name" value="Fungal_trans"/>
    <property type="match status" value="1"/>
</dbReference>
<evidence type="ECO:0000256" key="1">
    <source>
        <dbReference type="ARBA" id="ARBA00023242"/>
    </source>
</evidence>
<accession>W3WZR8</accession>
<dbReference type="GO" id="GO:0008270">
    <property type="term" value="F:zinc ion binding"/>
    <property type="evidence" value="ECO:0007669"/>
    <property type="project" value="InterPro"/>
</dbReference>
<dbReference type="eggNOG" id="ENOG502S0WX">
    <property type="taxonomic scope" value="Eukaryota"/>
</dbReference>
<dbReference type="GO" id="GO:0003700">
    <property type="term" value="F:DNA-binding transcription factor activity"/>
    <property type="evidence" value="ECO:0007669"/>
    <property type="project" value="InterPro"/>
</dbReference>
<feature type="domain" description="Xylanolytic transcriptional activator regulatory" evidence="3">
    <location>
        <begin position="249"/>
        <end position="323"/>
    </location>
</feature>
<dbReference type="Pfam" id="PF04082">
    <property type="entry name" value="Fungal_trans"/>
    <property type="match status" value="1"/>
</dbReference>
<dbReference type="GO" id="GO:0003677">
    <property type="term" value="F:DNA binding"/>
    <property type="evidence" value="ECO:0007669"/>
    <property type="project" value="InterPro"/>
</dbReference>